<comment type="caution">
    <text evidence="2">The sequence shown here is derived from an EMBL/GenBank/DDBJ whole genome shotgun (WGS) entry which is preliminary data.</text>
</comment>
<keyword evidence="3" id="KW-1185">Reference proteome</keyword>
<feature type="region of interest" description="Disordered" evidence="1">
    <location>
        <begin position="81"/>
        <end position="118"/>
    </location>
</feature>
<reference evidence="2 3" key="1">
    <citation type="journal article" date="2020" name="Fungal Divers.">
        <title>Resolving the Mortierellaceae phylogeny through synthesis of multi-gene phylogenetics and phylogenomics.</title>
        <authorList>
            <person name="Vandepol N."/>
            <person name="Liber J."/>
            <person name="Desiro A."/>
            <person name="Na H."/>
            <person name="Kennedy M."/>
            <person name="Barry K."/>
            <person name="Grigoriev I.V."/>
            <person name="Miller A.N."/>
            <person name="O'Donnell K."/>
            <person name="Stajich J.E."/>
            <person name="Bonito G."/>
        </authorList>
    </citation>
    <scope>NUCLEOTIDE SEQUENCE [LARGE SCALE GENOMIC DNA]</scope>
    <source>
        <strain evidence="2 3">AD045</strain>
    </source>
</reference>
<sequence length="612" mass="69355">MNSRKSSPALAAFGCPELCHIIARHLNQTDLYRCLLVDKTLFKSLFPYLWRSISFSDFEPYYWEFLHLDRQQQLQQVGQFGGDYSTENQTSTPAPKRSRQERPYINDSEISNPWTETSPKQVHTSDIFLPLSPSYSSLTLHGHLIDTLTLEWDEGLDFLPDPEMATCLEPEEESGKMQTWIYIRLLQQCPNIRVLKIRGRNPELPYRRPKWDWCGTGREDEFLGKHARTEAKDLALAKVIYAAGLLSNSHLDKTSSSDGEGGPGVSVEEEEQRAHAKAKKLKATKATGIQEFYISNSCGFSSESFKALIQAFSPPSQLRVLDISACEHIRSSSIQILLKQFPGLQKVDFRCRGHLTSLFADSGLEFEVVPVKPGQFKEVEEEDEDGLVYKPSLMSSGSGSGNREPGGRVWACEESLRVLRTGIKSAVMEDRRPLRPPFSTINTGTSTVPAKKQMKEGPFDVYTGLEYPACFYWFYDHLAKLTNLRELCLVSVWEPMPYALEMTTEVRFTLEEGLDRLTGLKQLEVLDVEHLHHQIGVAELQWMVANWPRLRVIRGLIFEEDAHTAVVAKGEDGTGVEMAVEESDGWSEGAIWLKMARPDIEVPVLERRWKGS</sequence>
<evidence type="ECO:0000313" key="3">
    <source>
        <dbReference type="Proteomes" id="UP001194696"/>
    </source>
</evidence>
<feature type="region of interest" description="Disordered" evidence="1">
    <location>
        <begin position="252"/>
        <end position="272"/>
    </location>
</feature>
<dbReference type="SUPFAM" id="SSF52047">
    <property type="entry name" value="RNI-like"/>
    <property type="match status" value="1"/>
</dbReference>
<accession>A0ABQ7JV11</accession>
<name>A0ABQ7JV11_9FUNG</name>
<organism evidence="2 3">
    <name type="scientific">Linnemannia gamsii</name>
    <dbReference type="NCBI Taxonomy" id="64522"/>
    <lineage>
        <taxon>Eukaryota</taxon>
        <taxon>Fungi</taxon>
        <taxon>Fungi incertae sedis</taxon>
        <taxon>Mucoromycota</taxon>
        <taxon>Mortierellomycotina</taxon>
        <taxon>Mortierellomycetes</taxon>
        <taxon>Mortierellales</taxon>
        <taxon>Mortierellaceae</taxon>
        <taxon>Linnemannia</taxon>
    </lineage>
</organism>
<proteinExistence type="predicted"/>
<protein>
    <recommendedName>
        <fullName evidence="4">F-box domain-containing protein</fullName>
    </recommendedName>
</protein>
<evidence type="ECO:0000313" key="2">
    <source>
        <dbReference type="EMBL" id="KAG0285603.1"/>
    </source>
</evidence>
<dbReference type="Proteomes" id="UP001194696">
    <property type="component" value="Unassembled WGS sequence"/>
</dbReference>
<dbReference type="EMBL" id="JAAAIM010000650">
    <property type="protein sequence ID" value="KAG0285603.1"/>
    <property type="molecule type" value="Genomic_DNA"/>
</dbReference>
<feature type="compositionally biased region" description="Polar residues" evidence="1">
    <location>
        <begin position="108"/>
        <end position="118"/>
    </location>
</feature>
<gene>
    <name evidence="2" type="ORF">BGZ96_010170</name>
</gene>
<evidence type="ECO:0000256" key="1">
    <source>
        <dbReference type="SAM" id="MobiDB-lite"/>
    </source>
</evidence>
<evidence type="ECO:0008006" key="4">
    <source>
        <dbReference type="Google" id="ProtNLM"/>
    </source>
</evidence>
<dbReference type="Gene3D" id="3.80.10.10">
    <property type="entry name" value="Ribonuclease Inhibitor"/>
    <property type="match status" value="1"/>
</dbReference>
<dbReference type="InterPro" id="IPR032675">
    <property type="entry name" value="LRR_dom_sf"/>
</dbReference>